<dbReference type="PANTHER" id="PTHR32266:SF12">
    <property type="entry name" value="NICOTIANAMINE SYNTHASE 3"/>
    <property type="match status" value="1"/>
</dbReference>
<keyword evidence="3 6" id="KW-0808">Transferase</keyword>
<evidence type="ECO:0000256" key="5">
    <source>
        <dbReference type="ARBA" id="ARBA00049391"/>
    </source>
</evidence>
<proteinExistence type="inferred from homology"/>
<dbReference type="EMBL" id="LFYR01000753">
    <property type="protein sequence ID" value="KMZ69757.1"/>
    <property type="molecule type" value="Genomic_DNA"/>
</dbReference>
<dbReference type="OMA" id="NIDMSPT"/>
<comment type="similarity">
    <text evidence="1 6">Belongs to the nicotianamine synthase (NAS)-like family.</text>
</comment>
<dbReference type="EC" id="2.5.1.43" evidence="2 6"/>
<dbReference type="SUPFAM" id="SSF53335">
    <property type="entry name" value="S-adenosyl-L-methionine-dependent methyltransferases"/>
    <property type="match status" value="1"/>
</dbReference>
<evidence type="ECO:0000313" key="8">
    <source>
        <dbReference type="Proteomes" id="UP000036987"/>
    </source>
</evidence>
<gene>
    <name evidence="7" type="ORF">ZOSMA_208G00500</name>
</gene>
<comment type="catalytic activity">
    <reaction evidence="5 6">
        <text>3 S-adenosyl-L-methionine = nicotianamine + 3 S-methyl-5'-thioadenosine + 3 H(+)</text>
        <dbReference type="Rhea" id="RHEA:16481"/>
        <dbReference type="ChEBI" id="CHEBI:15378"/>
        <dbReference type="ChEBI" id="CHEBI:17509"/>
        <dbReference type="ChEBI" id="CHEBI:58249"/>
        <dbReference type="ChEBI" id="CHEBI:59789"/>
        <dbReference type="EC" id="2.5.1.43"/>
    </reaction>
</comment>
<dbReference type="OrthoDB" id="1858069at2759"/>
<evidence type="ECO:0000256" key="1">
    <source>
        <dbReference type="ARBA" id="ARBA00007009"/>
    </source>
</evidence>
<dbReference type="PROSITE" id="PS51142">
    <property type="entry name" value="NAS"/>
    <property type="match status" value="1"/>
</dbReference>
<keyword evidence="8" id="KW-1185">Reference proteome</keyword>
<evidence type="ECO:0000313" key="7">
    <source>
        <dbReference type="EMBL" id="KMZ69757.1"/>
    </source>
</evidence>
<name>A0A0K9PNF8_ZOSMR</name>
<evidence type="ECO:0000256" key="6">
    <source>
        <dbReference type="RuleBase" id="RU368095"/>
    </source>
</evidence>
<dbReference type="GO" id="GO:0030418">
    <property type="term" value="P:nicotianamine biosynthetic process"/>
    <property type="evidence" value="ECO:0000318"/>
    <property type="project" value="GO_Central"/>
</dbReference>
<dbReference type="InterPro" id="IPR004298">
    <property type="entry name" value="Nicotian_synth"/>
</dbReference>
<dbReference type="Gene3D" id="3.40.50.150">
    <property type="entry name" value="Vaccinia Virus protein VP39"/>
    <property type="match status" value="1"/>
</dbReference>
<dbReference type="STRING" id="29655.A0A0K9PNF8"/>
<reference evidence="8" key="1">
    <citation type="journal article" date="2016" name="Nature">
        <title>The genome of the seagrass Zostera marina reveals angiosperm adaptation to the sea.</title>
        <authorList>
            <person name="Olsen J.L."/>
            <person name="Rouze P."/>
            <person name="Verhelst B."/>
            <person name="Lin Y.-C."/>
            <person name="Bayer T."/>
            <person name="Collen J."/>
            <person name="Dattolo E."/>
            <person name="De Paoli E."/>
            <person name="Dittami S."/>
            <person name="Maumus F."/>
            <person name="Michel G."/>
            <person name="Kersting A."/>
            <person name="Lauritano C."/>
            <person name="Lohaus R."/>
            <person name="Toepel M."/>
            <person name="Tonon T."/>
            <person name="Vanneste K."/>
            <person name="Amirebrahimi M."/>
            <person name="Brakel J."/>
            <person name="Bostroem C."/>
            <person name="Chovatia M."/>
            <person name="Grimwood J."/>
            <person name="Jenkins J.W."/>
            <person name="Jueterbock A."/>
            <person name="Mraz A."/>
            <person name="Stam W.T."/>
            <person name="Tice H."/>
            <person name="Bornberg-Bauer E."/>
            <person name="Green P.J."/>
            <person name="Pearson G.A."/>
            <person name="Procaccini G."/>
            <person name="Duarte C.M."/>
            <person name="Schmutz J."/>
            <person name="Reusch T.B.H."/>
            <person name="Van de Peer Y."/>
        </authorList>
    </citation>
    <scope>NUCLEOTIDE SEQUENCE [LARGE SCALE GENOMIC DNA]</scope>
    <source>
        <strain evidence="8">cv. Finnish</strain>
    </source>
</reference>
<dbReference type="AlphaFoldDB" id="A0A0K9PNF8"/>
<accession>A0A0K9PNF8</accession>
<protein>
    <recommendedName>
        <fullName evidence="2 6">Nicotianamine synthase</fullName>
        <ecNumber evidence="2 6">2.5.1.43</ecNumber>
    </recommendedName>
</protein>
<dbReference type="PANTHER" id="PTHR32266">
    <property type="entry name" value="NICOTIANAMINE SYNTHASE 3"/>
    <property type="match status" value="1"/>
</dbReference>
<dbReference type="InterPro" id="IPR029063">
    <property type="entry name" value="SAM-dependent_MTases_sf"/>
</dbReference>
<organism evidence="7 8">
    <name type="scientific">Zostera marina</name>
    <name type="common">Eelgrass</name>
    <dbReference type="NCBI Taxonomy" id="29655"/>
    <lineage>
        <taxon>Eukaryota</taxon>
        <taxon>Viridiplantae</taxon>
        <taxon>Streptophyta</taxon>
        <taxon>Embryophyta</taxon>
        <taxon>Tracheophyta</taxon>
        <taxon>Spermatophyta</taxon>
        <taxon>Magnoliopsida</taxon>
        <taxon>Liliopsida</taxon>
        <taxon>Zosteraceae</taxon>
        <taxon>Zostera</taxon>
    </lineage>
</organism>
<dbReference type="Pfam" id="PF03059">
    <property type="entry name" value="NAS"/>
    <property type="match status" value="1"/>
</dbReference>
<comment type="caution">
    <text evidence="7">The sequence shown here is derived from an EMBL/GenBank/DDBJ whole genome shotgun (WGS) entry which is preliminary data.</text>
</comment>
<sequence>MGSMGEDVVGEEFLVRKITEIYEHVSKLPSLKPSEDVNTLFTELVTTCIPPSSIDVAKLSKENQSMRSNLIKLCGTAEGFLERHYANLLSTFDHPLQHLDIFPYYSNYLKLSLLEHTILANHAPKVASAATRVAFIGSGPLPLTSIVLALHHMKSSVFHNYDVDPVANSMASRLTLTHQDLSQRMLFRTTDIMDVTTDLHDYDVVFLAALVGMDIADKLQVLNHLANHMAPGAMLMLRSAAGARAFLYPVVDPSDLQDSFEVLSVFHPTDEVINSVVIARKHSSPLQKNQHQQQSVENQMVLPCKRCSKIEAAGFNHGCIVEEQAS</sequence>
<keyword evidence="4 6" id="KW-0949">S-adenosyl-L-methionine</keyword>
<comment type="function">
    <text evidence="6">Synthesizes nicotianamine, a polyamine which serves as a sensor for the physiological iron status within the plant, and/or might be involved in the transport of iron.</text>
</comment>
<dbReference type="GO" id="GO:0030410">
    <property type="term" value="F:nicotianamine synthase activity"/>
    <property type="evidence" value="ECO:0000318"/>
    <property type="project" value="GO_Central"/>
</dbReference>
<evidence type="ECO:0000256" key="2">
    <source>
        <dbReference type="ARBA" id="ARBA00012675"/>
    </source>
</evidence>
<evidence type="ECO:0000256" key="3">
    <source>
        <dbReference type="ARBA" id="ARBA00022679"/>
    </source>
</evidence>
<evidence type="ECO:0000256" key="4">
    <source>
        <dbReference type="ARBA" id="ARBA00022691"/>
    </source>
</evidence>
<dbReference type="Proteomes" id="UP000036987">
    <property type="component" value="Unassembled WGS sequence"/>
</dbReference>